<keyword evidence="17" id="KW-1185">Reference proteome</keyword>
<evidence type="ECO:0000256" key="8">
    <source>
        <dbReference type="ARBA" id="ARBA00033986"/>
    </source>
</evidence>
<dbReference type="PANTHER" id="PTHR11552">
    <property type="entry name" value="GLUCOSE-METHANOL-CHOLINE GMC OXIDOREDUCTASE"/>
    <property type="match status" value="1"/>
</dbReference>
<evidence type="ECO:0000256" key="13">
    <source>
        <dbReference type="PIRSR" id="PIRSR000137-2"/>
    </source>
</evidence>
<evidence type="ECO:0000256" key="7">
    <source>
        <dbReference type="ARBA" id="ARBA00024699"/>
    </source>
</evidence>
<comment type="similarity">
    <text evidence="3">Belongs to the GMC oxidoreductase family.</text>
</comment>
<protein>
    <recommendedName>
        <fullName evidence="5">pyranose dehydrogenase (acceptor)</fullName>
        <ecNumber evidence="5">1.1.99.29</ecNumber>
    </recommendedName>
</protein>
<dbReference type="EC" id="1.1.99.29" evidence="5"/>
<comment type="cofactor">
    <cofactor evidence="1 13">
        <name>FAD</name>
        <dbReference type="ChEBI" id="CHEBI:57692"/>
    </cofactor>
</comment>
<comment type="subcellular location">
    <subcellularLocation>
        <location evidence="2">Secreted</location>
    </subcellularLocation>
</comment>
<feature type="chain" id="PRO_5002261491" description="pyranose dehydrogenase (acceptor)" evidence="14">
    <location>
        <begin position="23"/>
        <end position="683"/>
    </location>
</feature>
<evidence type="ECO:0000256" key="3">
    <source>
        <dbReference type="ARBA" id="ARBA00010790"/>
    </source>
</evidence>
<comment type="subunit">
    <text evidence="4">Monomer.</text>
</comment>
<dbReference type="EMBL" id="KN817520">
    <property type="protein sequence ID" value="KJA28815.1"/>
    <property type="molecule type" value="Genomic_DNA"/>
</dbReference>
<evidence type="ECO:0000256" key="11">
    <source>
        <dbReference type="ARBA" id="ARBA00034050"/>
    </source>
</evidence>
<evidence type="ECO:0000256" key="10">
    <source>
        <dbReference type="ARBA" id="ARBA00034029"/>
    </source>
</evidence>
<dbReference type="InterPro" id="IPR036188">
    <property type="entry name" value="FAD/NAD-bd_sf"/>
</dbReference>
<comment type="function">
    <text evidence="7">Catalyzes the single-oxidation or sequential double oxidation reaction of carbohydrates primarily at carbon-2 and/or carbon-3 with the concomitant reduction of the flavin. The enzyme exhibits a broad sugar substrate specificity, oxidizing different aldopyranoses to the corresponding C-1, C-2, C-3 or C-1,2, C-2,3 and C-3,4 (di)dehydro sugars with substrate-specific regioselectivity. Accepts only a narrow range of electron acceptors such as substituted benzoquinones and complexed metal ions and reacts extremely slowly with O(2) as acceptor. May play a role in the natural recycling of plant matter by oxidizing all major monosaccharides in lignocellulose and by reducing quinone compounds or reactive radical species generated during lignin depolymerization.</text>
</comment>
<keyword evidence="6" id="KW-0964">Secreted</keyword>
<proteinExistence type="inferred from homology"/>
<dbReference type="OrthoDB" id="269227at2759"/>
<sequence>MRLQTNFYIIAILSSIWPYLLADAVSVTRDTTAINSTTTTTTGTVTNSTSTAAAGQNASNTYDYIVVGSGPGGGPLAARLAQAGFSVLLLDAGEDHGTDYTIEIPLLQTAASEYTPITWQFFVNHYADPTVAMEDPNFTWKQPNGTFWVGPNPPAGSTPLGIYYPRASTLGGCAEHNAVVALYPSEDDWDNIAAITGDSSWAASNMRQYWEKLENNQYLTPGTDAASGHGFDGWLDTTLTDLRLILNDKRWLSLLQGTASAMGNTVSTALLNTVSAISAMMITDINTDAPGRDNTVGLFQIPLSVTNTTRARSSQRNLILNTASNRAYKLNVQLSTLVTRLLFDQSAKTPRAIGVQYVTGSHLYRAAPGSENATETGSGSAFARREVIVAGGAFNTPQILKLSGIGPKAELEHWNIPVVLDAPGVGTNMQDRYEVTVTGSLPTNFPSYTGCTFLKTPGDPCFEQWLTNSTDRGIYGTNGVAFGSVFQSSGASPNETDLFVGGLPADFHGYFPGYSAAADVHTFSFLVLKAHSRNNAGTVTLASTDPRDLPLVNFNSFTVGGDLDVQAVYEGVQLARAMFNKTITPDGPFVETFPGPAIQSEDDVKAWIKRSAWGHHASCSVPIGAANDTSAVLDSDFRVKGVDGLRVVDASVFPKIPDFYIVGAVYVISEKAAAVIIEDAQSS</sequence>
<comment type="catalytic activity">
    <reaction evidence="11">
        <text>a pyranoside + acceptor = a pyranosid-3-ulose + reduced acceptor.</text>
        <dbReference type="EC" id="1.1.99.29"/>
    </reaction>
</comment>
<dbReference type="STRING" id="945553.A0A0D2QAX9"/>
<evidence type="ECO:0000256" key="12">
    <source>
        <dbReference type="ARBA" id="ARBA00034059"/>
    </source>
</evidence>
<keyword evidence="14" id="KW-0732">Signal</keyword>
<comment type="catalytic activity">
    <reaction evidence="9">
        <text>pyranose + acceptor = pyranos-2,3-diulose + reduced acceptor.</text>
        <dbReference type="EC" id="1.1.99.29"/>
    </reaction>
</comment>
<evidence type="ECO:0000256" key="1">
    <source>
        <dbReference type="ARBA" id="ARBA00001974"/>
    </source>
</evidence>
<dbReference type="InterPro" id="IPR007867">
    <property type="entry name" value="GMC_OxRtase_C"/>
</dbReference>
<dbReference type="Gene3D" id="3.30.560.10">
    <property type="entry name" value="Glucose Oxidase, domain 3"/>
    <property type="match status" value="1"/>
</dbReference>
<name>A0A0D2QAX9_HYPSF</name>
<keyword evidence="13" id="KW-0285">Flavoprotein</keyword>
<dbReference type="AlphaFoldDB" id="A0A0D2QAX9"/>
<dbReference type="PROSITE" id="PS00624">
    <property type="entry name" value="GMC_OXRED_2"/>
    <property type="match status" value="1"/>
</dbReference>
<evidence type="ECO:0000313" key="16">
    <source>
        <dbReference type="EMBL" id="KJA28815.1"/>
    </source>
</evidence>
<evidence type="ECO:0000256" key="2">
    <source>
        <dbReference type="ARBA" id="ARBA00004613"/>
    </source>
</evidence>
<evidence type="ECO:0000256" key="5">
    <source>
        <dbReference type="ARBA" id="ARBA00013177"/>
    </source>
</evidence>
<dbReference type="PIRSF" id="PIRSF000137">
    <property type="entry name" value="Alcohol_oxidase"/>
    <property type="match status" value="1"/>
</dbReference>
<keyword evidence="13" id="KW-0274">FAD</keyword>
<reference evidence="17" key="1">
    <citation type="submission" date="2014-04" db="EMBL/GenBank/DDBJ databases">
        <title>Evolutionary Origins and Diversification of the Mycorrhizal Mutualists.</title>
        <authorList>
            <consortium name="DOE Joint Genome Institute"/>
            <consortium name="Mycorrhizal Genomics Consortium"/>
            <person name="Kohler A."/>
            <person name="Kuo A."/>
            <person name="Nagy L.G."/>
            <person name="Floudas D."/>
            <person name="Copeland A."/>
            <person name="Barry K.W."/>
            <person name="Cichocki N."/>
            <person name="Veneault-Fourrey C."/>
            <person name="LaButti K."/>
            <person name="Lindquist E.A."/>
            <person name="Lipzen A."/>
            <person name="Lundell T."/>
            <person name="Morin E."/>
            <person name="Murat C."/>
            <person name="Riley R."/>
            <person name="Ohm R."/>
            <person name="Sun H."/>
            <person name="Tunlid A."/>
            <person name="Henrissat B."/>
            <person name="Grigoriev I.V."/>
            <person name="Hibbett D.S."/>
            <person name="Martin F."/>
        </authorList>
    </citation>
    <scope>NUCLEOTIDE SEQUENCE [LARGE SCALE GENOMIC DNA]</scope>
    <source>
        <strain evidence="17">FD-334 SS-4</strain>
    </source>
</reference>
<evidence type="ECO:0000256" key="14">
    <source>
        <dbReference type="SAM" id="SignalP"/>
    </source>
</evidence>
<dbReference type="Pfam" id="PF00732">
    <property type="entry name" value="GMC_oxred_N"/>
    <property type="match status" value="1"/>
</dbReference>
<comment type="catalytic activity">
    <reaction evidence="12">
        <text>a pyranoside + acceptor = a pyranosid-3,4-diulose + reduced acceptor.</text>
        <dbReference type="EC" id="1.1.99.29"/>
    </reaction>
</comment>
<evidence type="ECO:0000313" key="17">
    <source>
        <dbReference type="Proteomes" id="UP000054270"/>
    </source>
</evidence>
<dbReference type="SUPFAM" id="SSF51905">
    <property type="entry name" value="FAD/NAD(P)-binding domain"/>
    <property type="match status" value="1"/>
</dbReference>
<feature type="binding site" evidence="13">
    <location>
        <position position="338"/>
    </location>
    <ligand>
        <name>FAD</name>
        <dbReference type="ChEBI" id="CHEBI:57692"/>
    </ligand>
</feature>
<dbReference type="Pfam" id="PF13450">
    <property type="entry name" value="NAD_binding_8"/>
    <property type="match status" value="1"/>
</dbReference>
<dbReference type="GO" id="GO:0050660">
    <property type="term" value="F:flavin adenine dinucleotide binding"/>
    <property type="evidence" value="ECO:0007669"/>
    <property type="project" value="InterPro"/>
</dbReference>
<dbReference type="GO" id="GO:0005576">
    <property type="term" value="C:extracellular region"/>
    <property type="evidence" value="ECO:0007669"/>
    <property type="project" value="UniProtKB-SubCell"/>
</dbReference>
<organism evidence="16 17">
    <name type="scientific">Hypholoma sublateritium (strain FD-334 SS-4)</name>
    <dbReference type="NCBI Taxonomy" id="945553"/>
    <lineage>
        <taxon>Eukaryota</taxon>
        <taxon>Fungi</taxon>
        <taxon>Dikarya</taxon>
        <taxon>Basidiomycota</taxon>
        <taxon>Agaricomycotina</taxon>
        <taxon>Agaricomycetes</taxon>
        <taxon>Agaricomycetidae</taxon>
        <taxon>Agaricales</taxon>
        <taxon>Agaricineae</taxon>
        <taxon>Strophariaceae</taxon>
        <taxon>Hypholoma</taxon>
    </lineage>
</organism>
<dbReference type="OMA" id="CGSHNAL"/>
<dbReference type="SUPFAM" id="SSF54373">
    <property type="entry name" value="FAD-linked reductases, C-terminal domain"/>
    <property type="match status" value="1"/>
</dbReference>
<dbReference type="PANTHER" id="PTHR11552:SF213">
    <property type="entry name" value="DEHYDROGENASE, PUTATIVE-RELATED"/>
    <property type="match status" value="1"/>
</dbReference>
<feature type="signal peptide" evidence="14">
    <location>
        <begin position="1"/>
        <end position="22"/>
    </location>
</feature>
<evidence type="ECO:0000259" key="15">
    <source>
        <dbReference type="PROSITE" id="PS00624"/>
    </source>
</evidence>
<dbReference type="InterPro" id="IPR012132">
    <property type="entry name" value="GMC_OxRdtase"/>
</dbReference>
<feature type="binding site" evidence="13">
    <location>
        <begin position="177"/>
        <end position="180"/>
    </location>
    <ligand>
        <name>FAD</name>
        <dbReference type="ChEBI" id="CHEBI:57692"/>
    </ligand>
</feature>
<accession>A0A0D2QAX9</accession>
<dbReference type="Pfam" id="PF05199">
    <property type="entry name" value="GMC_oxred_C"/>
    <property type="match status" value="1"/>
</dbReference>
<dbReference type="Gene3D" id="3.50.50.60">
    <property type="entry name" value="FAD/NAD(P)-binding domain"/>
    <property type="match status" value="1"/>
</dbReference>
<gene>
    <name evidence="16" type="ORF">HYPSUDRAFT_196978</name>
</gene>
<feature type="domain" description="Glucose-methanol-choline oxidoreductase N-terminal" evidence="15">
    <location>
        <begin position="392"/>
        <end position="406"/>
    </location>
</feature>
<evidence type="ECO:0000256" key="6">
    <source>
        <dbReference type="ARBA" id="ARBA00022525"/>
    </source>
</evidence>
<dbReference type="InterPro" id="IPR000172">
    <property type="entry name" value="GMC_OxRdtase_N"/>
</dbReference>
<evidence type="ECO:0000256" key="9">
    <source>
        <dbReference type="ARBA" id="ARBA00034010"/>
    </source>
</evidence>
<comment type="catalytic activity">
    <reaction evidence="8">
        <text>pyranose + acceptor = pyranos-2-ulose + reduced acceptor.</text>
        <dbReference type="EC" id="1.1.99.29"/>
    </reaction>
</comment>
<dbReference type="Proteomes" id="UP000054270">
    <property type="component" value="Unassembled WGS sequence"/>
</dbReference>
<comment type="catalytic activity">
    <reaction evidence="10">
        <text>pyranose + acceptor = pyranos-3-ulose + reduced acceptor.</text>
        <dbReference type="EC" id="1.1.99.29"/>
    </reaction>
</comment>
<evidence type="ECO:0000256" key="4">
    <source>
        <dbReference type="ARBA" id="ARBA00011245"/>
    </source>
</evidence>
<dbReference type="GO" id="GO:0033718">
    <property type="term" value="F:pyranose dehydrogenase (acceptor) activity"/>
    <property type="evidence" value="ECO:0007669"/>
    <property type="project" value="UniProtKB-EC"/>
</dbReference>